<dbReference type="InterPro" id="IPR013974">
    <property type="entry name" value="SAF"/>
</dbReference>
<dbReference type="SMART" id="SM00858">
    <property type="entry name" value="SAF"/>
    <property type="match status" value="1"/>
</dbReference>
<keyword evidence="1" id="KW-0812">Transmembrane</keyword>
<gene>
    <name evidence="3" type="ORF">GCM10008096_04350</name>
</gene>
<evidence type="ECO:0000313" key="4">
    <source>
        <dbReference type="Proteomes" id="UP000642819"/>
    </source>
</evidence>
<keyword evidence="1" id="KW-1133">Transmembrane helix</keyword>
<dbReference type="RefSeq" id="WP_189348489.1">
    <property type="nucleotide sequence ID" value="NZ_BMXK01000002.1"/>
</dbReference>
<keyword evidence="3" id="KW-0969">Cilium</keyword>
<keyword evidence="4" id="KW-1185">Reference proteome</keyword>
<accession>A0ABQ3GD60</accession>
<feature type="transmembrane region" description="Helical" evidence="1">
    <location>
        <begin position="25"/>
        <end position="46"/>
    </location>
</feature>
<evidence type="ECO:0000313" key="3">
    <source>
        <dbReference type="EMBL" id="GHD00890.1"/>
    </source>
</evidence>
<organism evidence="3 4">
    <name type="scientific">Zhihengliuella salsuginis</name>
    <dbReference type="NCBI Taxonomy" id="578222"/>
    <lineage>
        <taxon>Bacteria</taxon>
        <taxon>Bacillati</taxon>
        <taxon>Actinomycetota</taxon>
        <taxon>Actinomycetes</taxon>
        <taxon>Micrococcales</taxon>
        <taxon>Micrococcaceae</taxon>
        <taxon>Zhihengliuella</taxon>
    </lineage>
</organism>
<comment type="caution">
    <text evidence="3">The sequence shown here is derived from an EMBL/GenBank/DDBJ whole genome shotgun (WGS) entry which is preliminary data.</text>
</comment>
<dbReference type="Proteomes" id="UP000642819">
    <property type="component" value="Unassembled WGS sequence"/>
</dbReference>
<feature type="domain" description="SAF" evidence="2">
    <location>
        <begin position="50"/>
        <end position="113"/>
    </location>
</feature>
<evidence type="ECO:0000259" key="2">
    <source>
        <dbReference type="SMART" id="SM00858"/>
    </source>
</evidence>
<sequence length="218" mass="22422">MSAEGTSVPTETKRLQRPGWRDPRLIIGLLLVVASIAGVVGLVTALDRTVDVYAAKDDLTVGEQISTEDLSVVEVRVDGMEDMYVSAGAPLEDGVRASAFVKAGELIPARAVVGTDQQGRKPVSVPVDGALSEAISVGGHVDVWSAAPSGVGNEFGEPARVLQQVEVASVADIQSGFGGTSGTNLELLVTDDELPALLGALANDAKITVVYSAVGGEE</sequence>
<name>A0ABQ3GD60_9MICC</name>
<reference evidence="4" key="1">
    <citation type="journal article" date="2019" name="Int. J. Syst. Evol. Microbiol.">
        <title>The Global Catalogue of Microorganisms (GCM) 10K type strain sequencing project: providing services to taxonomists for standard genome sequencing and annotation.</title>
        <authorList>
            <consortium name="The Broad Institute Genomics Platform"/>
            <consortium name="The Broad Institute Genome Sequencing Center for Infectious Disease"/>
            <person name="Wu L."/>
            <person name="Ma J."/>
        </authorList>
    </citation>
    <scope>NUCLEOTIDE SEQUENCE [LARGE SCALE GENOMIC DNA]</scope>
    <source>
        <strain evidence="4">KCTC 19466</strain>
    </source>
</reference>
<keyword evidence="3" id="KW-0966">Cell projection</keyword>
<evidence type="ECO:0000256" key="1">
    <source>
        <dbReference type="SAM" id="Phobius"/>
    </source>
</evidence>
<protein>
    <submittedName>
        <fullName evidence="3">Flagellar protein FlgA</fullName>
    </submittedName>
</protein>
<proteinExistence type="predicted"/>
<dbReference type="EMBL" id="BMXK01000002">
    <property type="protein sequence ID" value="GHD00890.1"/>
    <property type="molecule type" value="Genomic_DNA"/>
</dbReference>
<keyword evidence="3" id="KW-0282">Flagellum</keyword>
<keyword evidence="1" id="KW-0472">Membrane</keyword>